<organism evidence="2 3">
    <name type="scientific">Hyphodiscus hymeniophilus</name>
    <dbReference type="NCBI Taxonomy" id="353542"/>
    <lineage>
        <taxon>Eukaryota</taxon>
        <taxon>Fungi</taxon>
        <taxon>Dikarya</taxon>
        <taxon>Ascomycota</taxon>
        <taxon>Pezizomycotina</taxon>
        <taxon>Leotiomycetes</taxon>
        <taxon>Helotiales</taxon>
        <taxon>Hyphodiscaceae</taxon>
        <taxon>Hyphodiscus</taxon>
    </lineage>
</organism>
<evidence type="ECO:0000259" key="1">
    <source>
        <dbReference type="Pfam" id="PF03625"/>
    </source>
</evidence>
<dbReference type="EMBL" id="VNKQ01000017">
    <property type="protein sequence ID" value="KAG0645835.1"/>
    <property type="molecule type" value="Genomic_DNA"/>
</dbReference>
<dbReference type="Pfam" id="PF03625">
    <property type="entry name" value="DUF302"/>
    <property type="match status" value="1"/>
</dbReference>
<dbReference type="OrthoDB" id="5190258at2759"/>
<dbReference type="Gene3D" id="3.30.310.70">
    <property type="entry name" value="TT1751-like domain"/>
    <property type="match status" value="1"/>
</dbReference>
<reference evidence="2" key="1">
    <citation type="submission" date="2019-07" db="EMBL/GenBank/DDBJ databases">
        <title>Hyphodiscus hymeniophilus genome sequencing and assembly.</title>
        <authorList>
            <person name="Kramer G."/>
            <person name="Nodwell J."/>
        </authorList>
    </citation>
    <scope>NUCLEOTIDE SEQUENCE</scope>
    <source>
        <strain evidence="2">ATCC 34498</strain>
    </source>
</reference>
<dbReference type="Proteomes" id="UP000785200">
    <property type="component" value="Unassembled WGS sequence"/>
</dbReference>
<sequence>MAKLYASIGGVEGIPDWSQAAKSIEDYSAASKEKFVRGIEKQVGPHGFMIFQEFNHGAWIPLFGVGDGLKSKRVVLGNPLIAITMLKRDLTAGLAVPVELLVSEKKEGGVDLVYQLPSALIAGLNRDEGLVTAVAELDKKLEILVKDVAS</sequence>
<gene>
    <name evidence="2" type="ORF">D0Z07_7948</name>
</gene>
<protein>
    <recommendedName>
        <fullName evidence="1">DUF302 domain-containing protein</fullName>
    </recommendedName>
</protein>
<feature type="domain" description="DUF302" evidence="1">
    <location>
        <begin position="70"/>
        <end position="116"/>
    </location>
</feature>
<dbReference type="AlphaFoldDB" id="A0A9P6SN69"/>
<evidence type="ECO:0000313" key="3">
    <source>
        <dbReference type="Proteomes" id="UP000785200"/>
    </source>
</evidence>
<dbReference type="InterPro" id="IPR005180">
    <property type="entry name" value="DUF302"/>
</dbReference>
<name>A0A9P6SN69_9HELO</name>
<proteinExistence type="predicted"/>
<dbReference type="CDD" id="cd14797">
    <property type="entry name" value="DUF302"/>
    <property type="match status" value="1"/>
</dbReference>
<dbReference type="SUPFAM" id="SSF103247">
    <property type="entry name" value="TT1751-like"/>
    <property type="match status" value="1"/>
</dbReference>
<comment type="caution">
    <text evidence="2">The sequence shown here is derived from an EMBL/GenBank/DDBJ whole genome shotgun (WGS) entry which is preliminary data.</text>
</comment>
<evidence type="ECO:0000313" key="2">
    <source>
        <dbReference type="EMBL" id="KAG0645835.1"/>
    </source>
</evidence>
<keyword evidence="3" id="KW-1185">Reference proteome</keyword>
<dbReference type="InterPro" id="IPR035923">
    <property type="entry name" value="TT1751-like_sf"/>
</dbReference>
<accession>A0A9P6SN69</accession>